<feature type="domain" description="Potassium channel" evidence="2">
    <location>
        <begin position="13"/>
        <end position="48"/>
    </location>
</feature>
<evidence type="ECO:0000259" key="2">
    <source>
        <dbReference type="Pfam" id="PF07885"/>
    </source>
</evidence>
<dbReference type="SUPFAM" id="SSF81324">
    <property type="entry name" value="Voltage-gated potassium channels"/>
    <property type="match status" value="1"/>
</dbReference>
<accession>X0V3G4</accession>
<evidence type="ECO:0000256" key="1">
    <source>
        <dbReference type="SAM" id="Phobius"/>
    </source>
</evidence>
<proteinExistence type="predicted"/>
<dbReference type="AlphaFoldDB" id="X0V3G4"/>
<reference evidence="3" key="1">
    <citation type="journal article" date="2014" name="Front. Microbiol.">
        <title>High frequency of phylogenetically diverse reductive dehalogenase-homologous genes in deep subseafloor sedimentary metagenomes.</title>
        <authorList>
            <person name="Kawai M."/>
            <person name="Futagami T."/>
            <person name="Toyoda A."/>
            <person name="Takaki Y."/>
            <person name="Nishi S."/>
            <person name="Hori S."/>
            <person name="Arai W."/>
            <person name="Tsubouchi T."/>
            <person name="Morono Y."/>
            <person name="Uchiyama I."/>
            <person name="Ito T."/>
            <person name="Fujiyama A."/>
            <person name="Inagaki F."/>
            <person name="Takami H."/>
        </authorList>
    </citation>
    <scope>NUCLEOTIDE SEQUENCE</scope>
    <source>
        <strain evidence="3">Expedition CK06-06</strain>
    </source>
</reference>
<keyword evidence="1" id="KW-0472">Membrane</keyword>
<sequence length="48" mass="5333">MESTKHLIFSVLLVIFIITLGVTGYMIIEGWNLLDALYMTVTTLTTVG</sequence>
<organism evidence="3">
    <name type="scientific">marine sediment metagenome</name>
    <dbReference type="NCBI Taxonomy" id="412755"/>
    <lineage>
        <taxon>unclassified sequences</taxon>
        <taxon>metagenomes</taxon>
        <taxon>ecological metagenomes</taxon>
    </lineage>
</organism>
<name>X0V3G4_9ZZZZ</name>
<keyword evidence="1" id="KW-1133">Transmembrane helix</keyword>
<keyword evidence="1" id="KW-0812">Transmembrane</keyword>
<evidence type="ECO:0000313" key="3">
    <source>
        <dbReference type="EMBL" id="GAG12674.1"/>
    </source>
</evidence>
<protein>
    <recommendedName>
        <fullName evidence="2">Potassium channel domain-containing protein</fullName>
    </recommendedName>
</protein>
<gene>
    <name evidence="3" type="ORF">S01H1_41321</name>
</gene>
<feature type="non-terminal residue" evidence="3">
    <location>
        <position position="48"/>
    </location>
</feature>
<dbReference type="Pfam" id="PF07885">
    <property type="entry name" value="Ion_trans_2"/>
    <property type="match status" value="1"/>
</dbReference>
<comment type="caution">
    <text evidence="3">The sequence shown here is derived from an EMBL/GenBank/DDBJ whole genome shotgun (WGS) entry which is preliminary data.</text>
</comment>
<feature type="transmembrane region" description="Helical" evidence="1">
    <location>
        <begin position="7"/>
        <end position="28"/>
    </location>
</feature>
<dbReference type="Gene3D" id="1.10.287.70">
    <property type="match status" value="1"/>
</dbReference>
<dbReference type="EMBL" id="BARS01026205">
    <property type="protein sequence ID" value="GAG12674.1"/>
    <property type="molecule type" value="Genomic_DNA"/>
</dbReference>
<dbReference type="InterPro" id="IPR013099">
    <property type="entry name" value="K_chnl_dom"/>
</dbReference>